<evidence type="ECO:0000256" key="1">
    <source>
        <dbReference type="SAM" id="MobiDB-lite"/>
    </source>
</evidence>
<evidence type="ECO:0000313" key="3">
    <source>
        <dbReference type="Proteomes" id="UP000824782"/>
    </source>
</evidence>
<feature type="compositionally biased region" description="Acidic residues" evidence="1">
    <location>
        <begin position="62"/>
        <end position="73"/>
    </location>
</feature>
<feature type="region of interest" description="Disordered" evidence="1">
    <location>
        <begin position="54"/>
        <end position="73"/>
    </location>
</feature>
<dbReference type="AlphaFoldDB" id="A0AAV7AIZ5"/>
<accession>A0AAV7AIZ5</accession>
<reference evidence="2" key="1">
    <citation type="thesis" date="2020" institute="ProQuest LLC" country="789 East Eisenhower Parkway, Ann Arbor, MI, USA">
        <title>Comparative Genomics and Chromosome Evolution.</title>
        <authorList>
            <person name="Mudd A.B."/>
        </authorList>
    </citation>
    <scope>NUCLEOTIDE SEQUENCE</scope>
    <source>
        <strain evidence="2">237g6f4</strain>
        <tissue evidence="2">Blood</tissue>
    </source>
</reference>
<dbReference type="Proteomes" id="UP000824782">
    <property type="component" value="Unassembled WGS sequence"/>
</dbReference>
<protein>
    <submittedName>
        <fullName evidence="2">Uncharacterized protein</fullName>
    </submittedName>
</protein>
<evidence type="ECO:0000313" key="2">
    <source>
        <dbReference type="EMBL" id="KAG8561519.1"/>
    </source>
</evidence>
<proteinExistence type="predicted"/>
<dbReference type="EMBL" id="WNYA01000007">
    <property type="protein sequence ID" value="KAG8561519.1"/>
    <property type="molecule type" value="Genomic_DNA"/>
</dbReference>
<keyword evidence="3" id="KW-1185">Reference proteome</keyword>
<sequence>MGDNEEIDEVKPAVIKIRKVEDKNTKKKQKREVKIAWEETNIKEEKVDNIVQKKEGDIELTKEDDDAEKETKH</sequence>
<comment type="caution">
    <text evidence="2">The sequence shown here is derived from an EMBL/GenBank/DDBJ whole genome shotgun (WGS) entry which is preliminary data.</text>
</comment>
<name>A0AAV7AIZ5_ENGPU</name>
<gene>
    <name evidence="2" type="ORF">GDO81_015376</name>
</gene>
<organism evidence="2 3">
    <name type="scientific">Engystomops pustulosus</name>
    <name type="common">Tungara frog</name>
    <name type="synonym">Physalaemus pustulosus</name>
    <dbReference type="NCBI Taxonomy" id="76066"/>
    <lineage>
        <taxon>Eukaryota</taxon>
        <taxon>Metazoa</taxon>
        <taxon>Chordata</taxon>
        <taxon>Craniata</taxon>
        <taxon>Vertebrata</taxon>
        <taxon>Euteleostomi</taxon>
        <taxon>Amphibia</taxon>
        <taxon>Batrachia</taxon>
        <taxon>Anura</taxon>
        <taxon>Neobatrachia</taxon>
        <taxon>Hyloidea</taxon>
        <taxon>Leptodactylidae</taxon>
        <taxon>Leiuperinae</taxon>
        <taxon>Engystomops</taxon>
    </lineage>
</organism>